<accession>A0A8C6YL40</accession>
<evidence type="ECO:0000313" key="3">
    <source>
        <dbReference type="Ensembl" id="ENSNPEP00000000467.1"/>
    </source>
</evidence>
<dbReference type="Pfam" id="PF15321">
    <property type="entry name" value="ATAD4"/>
    <property type="match status" value="1"/>
</dbReference>
<sequence>MGRGVAAGQVATCRRTAERPGLALSEEAPRSPGAEGAGEGALPVPVLVPVGRRAPGGECLGSPVAAVNAPSGRLGGPKGARRPLRISHSGRFKERRKVRTSLLADGPEAYAFAFR</sequence>
<dbReference type="AlphaFoldDB" id="A0A8C6YL40"/>
<reference evidence="3" key="1">
    <citation type="submission" date="2025-08" db="UniProtKB">
        <authorList>
            <consortium name="Ensembl"/>
        </authorList>
    </citation>
    <scope>IDENTIFICATION</scope>
</reference>
<dbReference type="Proteomes" id="UP000694420">
    <property type="component" value="Unplaced"/>
</dbReference>
<organism evidence="3 4">
    <name type="scientific">Nothoprocta perdicaria</name>
    <name type="common">Chilean tinamou</name>
    <name type="synonym">Crypturus perdicarius</name>
    <dbReference type="NCBI Taxonomy" id="30464"/>
    <lineage>
        <taxon>Eukaryota</taxon>
        <taxon>Metazoa</taxon>
        <taxon>Chordata</taxon>
        <taxon>Craniata</taxon>
        <taxon>Vertebrata</taxon>
        <taxon>Euteleostomi</taxon>
        <taxon>Archelosauria</taxon>
        <taxon>Archosauria</taxon>
        <taxon>Dinosauria</taxon>
        <taxon>Saurischia</taxon>
        <taxon>Theropoda</taxon>
        <taxon>Coelurosauria</taxon>
        <taxon>Aves</taxon>
        <taxon>Palaeognathae</taxon>
        <taxon>Tinamiformes</taxon>
        <taxon>Tinamidae</taxon>
        <taxon>Nothoprocta</taxon>
    </lineage>
</organism>
<evidence type="ECO:0000256" key="2">
    <source>
        <dbReference type="SAM" id="MobiDB-lite"/>
    </source>
</evidence>
<comment type="similarity">
    <text evidence="1">Belongs to the PRR15 family.</text>
</comment>
<name>A0A8C6YL40_NOTPE</name>
<protein>
    <submittedName>
        <fullName evidence="3">Uncharacterized protein</fullName>
    </submittedName>
</protein>
<feature type="compositionally biased region" description="Low complexity" evidence="2">
    <location>
        <begin position="30"/>
        <end position="42"/>
    </location>
</feature>
<feature type="compositionally biased region" description="Basic residues" evidence="2">
    <location>
        <begin position="79"/>
        <end position="89"/>
    </location>
</feature>
<feature type="region of interest" description="Disordered" evidence="2">
    <location>
        <begin position="69"/>
        <end position="89"/>
    </location>
</feature>
<proteinExistence type="inferred from homology"/>
<evidence type="ECO:0000313" key="4">
    <source>
        <dbReference type="Proteomes" id="UP000694420"/>
    </source>
</evidence>
<evidence type="ECO:0000256" key="1">
    <source>
        <dbReference type="ARBA" id="ARBA00010096"/>
    </source>
</evidence>
<keyword evidence="4" id="KW-1185">Reference proteome</keyword>
<reference evidence="3" key="2">
    <citation type="submission" date="2025-09" db="UniProtKB">
        <authorList>
            <consortium name="Ensembl"/>
        </authorList>
    </citation>
    <scope>IDENTIFICATION</scope>
</reference>
<dbReference type="Ensembl" id="ENSNPET00000000476.1">
    <property type="protein sequence ID" value="ENSNPEP00000000467.1"/>
    <property type="gene ID" value="ENSNPEG00000000407.1"/>
</dbReference>
<feature type="region of interest" description="Disordered" evidence="2">
    <location>
        <begin position="1"/>
        <end position="42"/>
    </location>
</feature>
<dbReference type="InterPro" id="IPR028237">
    <property type="entry name" value="PRR15"/>
</dbReference>